<dbReference type="Proteomes" id="UP000184112">
    <property type="component" value="Unassembled WGS sequence"/>
</dbReference>
<evidence type="ECO:0000313" key="2">
    <source>
        <dbReference type="Proteomes" id="UP000184112"/>
    </source>
</evidence>
<protein>
    <submittedName>
        <fullName evidence="1">Uncharacterized protein</fullName>
    </submittedName>
</protein>
<gene>
    <name evidence="1" type="ORF">SAMN05444388_102128</name>
</gene>
<sequence length="254" mass="29153">MKNEDLGSEKSNNSLKNSIVKEELKKRNIGDCEIIVLEGKAEPVFHESSINVKGGAINSVFEYLSKKIVKTEIIENSKIEFCYDKLYINLLYDARQRNPDLIEGSLKLHPDLLKFNINSGKPYGTYELSDFIKMNRHYFENKDYAMKLVSQLRDFEGKVSRDLEQKGDDRGNKRALINQVVESNIPASFILELPVFVGQNKIRLEVEVSINASFECTLISPDLKELIDIKSKEILGEQLKLIRDLHPELKVFEL</sequence>
<organism evidence="1 2">
    <name type="scientific">Flavobacterium johnsoniae</name>
    <name type="common">Cytophaga johnsonae</name>
    <dbReference type="NCBI Taxonomy" id="986"/>
    <lineage>
        <taxon>Bacteria</taxon>
        <taxon>Pseudomonadati</taxon>
        <taxon>Bacteroidota</taxon>
        <taxon>Flavobacteriia</taxon>
        <taxon>Flavobacteriales</taxon>
        <taxon>Flavobacteriaceae</taxon>
        <taxon>Flavobacterium</taxon>
    </lineage>
</organism>
<dbReference type="RefSeq" id="WP_073408433.1">
    <property type="nucleotide sequence ID" value="NZ_FQWH01000002.1"/>
</dbReference>
<reference evidence="1 2" key="1">
    <citation type="submission" date="2016-11" db="EMBL/GenBank/DDBJ databases">
        <authorList>
            <person name="Jaros S."/>
            <person name="Januszkiewicz K."/>
            <person name="Wedrychowicz H."/>
        </authorList>
    </citation>
    <scope>NUCLEOTIDE SEQUENCE [LARGE SCALE GENOMIC DNA]</scope>
    <source>
        <strain evidence="1 2">DSM 6792</strain>
    </source>
</reference>
<accession>A0A1M5IK14</accession>
<name>A0A1M5IK14_FLAJO</name>
<dbReference type="AlphaFoldDB" id="A0A1M5IK14"/>
<evidence type="ECO:0000313" key="1">
    <source>
        <dbReference type="EMBL" id="SHG28399.1"/>
    </source>
</evidence>
<dbReference type="EMBL" id="FQWH01000002">
    <property type="protein sequence ID" value="SHG28399.1"/>
    <property type="molecule type" value="Genomic_DNA"/>
</dbReference>
<proteinExistence type="predicted"/>